<dbReference type="Pfam" id="PF10368">
    <property type="entry name" value="YkyA"/>
    <property type="match status" value="1"/>
</dbReference>
<dbReference type="EMBL" id="QKXQ01000182">
    <property type="protein sequence ID" value="REH97866.1"/>
    <property type="molecule type" value="Genomic_DNA"/>
</dbReference>
<keyword evidence="1" id="KW-0175">Coiled coil</keyword>
<dbReference type="SUPFAM" id="SSF140423">
    <property type="entry name" value="MW0975(SA0943)-like"/>
    <property type="match status" value="1"/>
</dbReference>
<dbReference type="AlphaFoldDB" id="A0A3E0IR18"/>
<evidence type="ECO:0000313" key="2">
    <source>
        <dbReference type="EMBL" id="REH97866.1"/>
    </source>
</evidence>
<dbReference type="InterPro" id="IPR019454">
    <property type="entry name" value="Lipoprot_YkyA-like"/>
</dbReference>
<protein>
    <recommendedName>
        <fullName evidence="3">EMYY motif lipoprotein</fullName>
    </recommendedName>
</protein>
<accession>A0A3E0IR18</accession>
<dbReference type="OrthoDB" id="2414178at2"/>
<sequence>MKFKKTVGVALATTFLLAACNNDDEHIESYNDGLQQIQKVETPIQDVSQQMQKLESEKEKQMKKISGSNIPDVQDEVQKVLDNDQKIGEQLNKEKNAIQKSKEEFEKIKKESAKIEDEDTKKEFDDFNKAMTNKYEKHEAYLKEYENVLAKEKDLFQYFQGQSGTQDIIDQKSKALADVQKDMSQKVKAYTDAVKKTQREQRDIQQYLNE</sequence>
<dbReference type="Proteomes" id="UP000256562">
    <property type="component" value="Unassembled WGS sequence"/>
</dbReference>
<dbReference type="Gene3D" id="1.20.120.570">
    <property type="entry name" value="YkyA-like"/>
    <property type="match status" value="1"/>
</dbReference>
<dbReference type="PROSITE" id="PS51257">
    <property type="entry name" value="PROKAR_LIPOPROTEIN"/>
    <property type="match status" value="1"/>
</dbReference>
<dbReference type="RefSeq" id="WP_116094013.1">
    <property type="nucleotide sequence ID" value="NZ_CP094725.1"/>
</dbReference>
<dbReference type="InterPro" id="IPR036785">
    <property type="entry name" value="YkyA-like_sf"/>
</dbReference>
<gene>
    <name evidence="2" type="ORF">DOS83_04040</name>
</gene>
<reference evidence="2" key="1">
    <citation type="journal article" date="2018" name="Vet. Microbiol.">
        <title>Characterisation of Staphylococcus felis isolated from cats using whole genome sequencing.</title>
        <authorList>
            <person name="Worthing K."/>
            <person name="Pang S."/>
            <person name="Trott D.J."/>
            <person name="Abraham S."/>
            <person name="Coombs G.W."/>
            <person name="Jordan D."/>
            <person name="McIntyre L."/>
            <person name="Davies M.R."/>
            <person name="Norris J."/>
        </authorList>
    </citation>
    <scope>NUCLEOTIDE SEQUENCE [LARGE SCALE GENOMIC DNA]</scope>
    <source>
        <strain evidence="2">F9</strain>
    </source>
</reference>
<comment type="caution">
    <text evidence="2">The sequence shown here is derived from an EMBL/GenBank/DDBJ whole genome shotgun (WGS) entry which is preliminary data.</text>
</comment>
<evidence type="ECO:0008006" key="3">
    <source>
        <dbReference type="Google" id="ProtNLM"/>
    </source>
</evidence>
<proteinExistence type="predicted"/>
<name>A0A3E0IR18_9STAP</name>
<organism evidence="2">
    <name type="scientific">Staphylococcus felis</name>
    <dbReference type="NCBI Taxonomy" id="46127"/>
    <lineage>
        <taxon>Bacteria</taxon>
        <taxon>Bacillati</taxon>
        <taxon>Bacillota</taxon>
        <taxon>Bacilli</taxon>
        <taxon>Bacillales</taxon>
        <taxon>Staphylococcaceae</taxon>
        <taxon>Staphylococcus</taxon>
    </lineage>
</organism>
<feature type="coiled-coil region" evidence="1">
    <location>
        <begin position="37"/>
        <end position="64"/>
    </location>
</feature>
<feature type="coiled-coil region" evidence="1">
    <location>
        <begin position="91"/>
        <end position="155"/>
    </location>
</feature>
<evidence type="ECO:0000256" key="1">
    <source>
        <dbReference type="SAM" id="Coils"/>
    </source>
</evidence>